<feature type="compositionally biased region" description="Pro residues" evidence="1">
    <location>
        <begin position="124"/>
        <end position="145"/>
    </location>
</feature>
<keyword evidence="2" id="KW-0812">Transmembrane</keyword>
<name>A0A8J3LUT3_9ACTN</name>
<gene>
    <name evidence="4" type="ORF">Pfl04_20790</name>
</gene>
<reference evidence="4" key="1">
    <citation type="submission" date="2021-01" db="EMBL/GenBank/DDBJ databases">
        <title>Whole genome shotgun sequence of Planosporangium flavigriseum NBRC 105377.</title>
        <authorList>
            <person name="Komaki H."/>
            <person name="Tamura T."/>
        </authorList>
    </citation>
    <scope>NUCLEOTIDE SEQUENCE</scope>
    <source>
        <strain evidence="4">NBRC 105377</strain>
    </source>
</reference>
<dbReference type="AlphaFoldDB" id="A0A8J3LUT3"/>
<dbReference type="Proteomes" id="UP000653674">
    <property type="component" value="Unassembled WGS sequence"/>
</dbReference>
<dbReference type="EMBL" id="BONU01000011">
    <property type="protein sequence ID" value="GIG73675.1"/>
    <property type="molecule type" value="Genomic_DNA"/>
</dbReference>
<feature type="compositionally biased region" description="Low complexity" evidence="1">
    <location>
        <begin position="153"/>
        <end position="196"/>
    </location>
</feature>
<feature type="transmembrane region" description="Helical" evidence="2">
    <location>
        <begin position="220"/>
        <end position="241"/>
    </location>
</feature>
<keyword evidence="3" id="KW-0732">Signal</keyword>
<accession>A0A8J3LUT3</accession>
<keyword evidence="5" id="KW-1185">Reference proteome</keyword>
<evidence type="ECO:0000256" key="1">
    <source>
        <dbReference type="SAM" id="MobiDB-lite"/>
    </source>
</evidence>
<evidence type="ECO:0000256" key="3">
    <source>
        <dbReference type="SAM" id="SignalP"/>
    </source>
</evidence>
<evidence type="ECO:0000313" key="5">
    <source>
        <dbReference type="Proteomes" id="UP000653674"/>
    </source>
</evidence>
<evidence type="ECO:0000256" key="2">
    <source>
        <dbReference type="SAM" id="Phobius"/>
    </source>
</evidence>
<proteinExistence type="predicted"/>
<protein>
    <recommendedName>
        <fullName evidence="6">LPXTG-motif cell wall anchor domain-containing protein</fullName>
    </recommendedName>
</protein>
<keyword evidence="2" id="KW-0472">Membrane</keyword>
<keyword evidence="2" id="KW-1133">Transmembrane helix</keyword>
<feature type="region of interest" description="Disordered" evidence="1">
    <location>
        <begin position="96"/>
        <end position="196"/>
    </location>
</feature>
<evidence type="ECO:0008006" key="6">
    <source>
        <dbReference type="Google" id="ProtNLM"/>
    </source>
</evidence>
<dbReference type="RefSeq" id="WP_168073223.1">
    <property type="nucleotide sequence ID" value="NZ_BAAAQJ010000008.1"/>
</dbReference>
<comment type="caution">
    <text evidence="4">The sequence shown here is derived from an EMBL/GenBank/DDBJ whole genome shotgun (WGS) entry which is preliminary data.</text>
</comment>
<sequence length="255" mass="25060">MRAARPALVTLIGVAAVLLAAAPSFAATGAKMALSASHGAAGESVTATFSYPGHWGLFGPNCDDPVTFRWDGRSIAQARPGWSGGTCSASVTITPPASASGSHVVKGSAPNAGSAEATYTIDPAPAPVASPASPPQAAPPQPATTPPVRALDAPQSPSPSRSGRSAQPSRSAVPTPSAGPSSAAGAVPAPSVSASTGEPATLVTLDAPTVVVRPAVTTPLGVWVLMAGGALVLLGAGLVGAGRLFRRRRRVAFSI</sequence>
<feature type="chain" id="PRO_5035272579" description="LPXTG-motif cell wall anchor domain-containing protein" evidence="3">
    <location>
        <begin position="27"/>
        <end position="255"/>
    </location>
</feature>
<evidence type="ECO:0000313" key="4">
    <source>
        <dbReference type="EMBL" id="GIG73675.1"/>
    </source>
</evidence>
<organism evidence="4 5">
    <name type="scientific">Planosporangium flavigriseum</name>
    <dbReference type="NCBI Taxonomy" id="373681"/>
    <lineage>
        <taxon>Bacteria</taxon>
        <taxon>Bacillati</taxon>
        <taxon>Actinomycetota</taxon>
        <taxon>Actinomycetes</taxon>
        <taxon>Micromonosporales</taxon>
        <taxon>Micromonosporaceae</taxon>
        <taxon>Planosporangium</taxon>
    </lineage>
</organism>
<feature type="signal peptide" evidence="3">
    <location>
        <begin position="1"/>
        <end position="26"/>
    </location>
</feature>